<accession>A0A9P3M1G9</accession>
<dbReference type="PROSITE" id="PS51375">
    <property type="entry name" value="PPR"/>
    <property type="match status" value="1"/>
</dbReference>
<evidence type="ECO:0000313" key="6">
    <source>
        <dbReference type="Proteomes" id="UP000827284"/>
    </source>
</evidence>
<dbReference type="NCBIfam" id="TIGR00756">
    <property type="entry name" value="PPR"/>
    <property type="match status" value="1"/>
</dbReference>
<dbReference type="InterPro" id="IPR033443">
    <property type="entry name" value="PROP1-like_PPR_dom"/>
</dbReference>
<evidence type="ECO:0000259" key="4">
    <source>
        <dbReference type="Pfam" id="PF17177"/>
    </source>
</evidence>
<feature type="compositionally biased region" description="Polar residues" evidence="3">
    <location>
        <begin position="115"/>
        <end position="151"/>
    </location>
</feature>
<feature type="region of interest" description="Disordered" evidence="3">
    <location>
        <begin position="882"/>
        <end position="905"/>
    </location>
</feature>
<evidence type="ECO:0000256" key="2">
    <source>
        <dbReference type="PROSITE-ProRule" id="PRU00708"/>
    </source>
</evidence>
<reference evidence="5" key="1">
    <citation type="submission" date="2021-11" db="EMBL/GenBank/DDBJ databases">
        <authorList>
            <person name="Herlambang A."/>
            <person name="Guo Y."/>
            <person name="Takashima Y."/>
            <person name="Nishizawa T."/>
        </authorList>
    </citation>
    <scope>NUCLEOTIDE SEQUENCE</scope>
    <source>
        <strain evidence="5">E1425</strain>
    </source>
</reference>
<dbReference type="InterPro" id="IPR011990">
    <property type="entry name" value="TPR-like_helical_dom_sf"/>
</dbReference>
<gene>
    <name evidence="5" type="ORF">EMPS_10591</name>
</gene>
<comment type="caution">
    <text evidence="5">The sequence shown here is derived from an EMBL/GenBank/DDBJ whole genome shotgun (WGS) entry which is preliminary data.</text>
</comment>
<sequence length="905" mass="100251">MSRTTAVCWPVIAVQVKSTTRTGTPPRWLFPRLQISQSSPCEGYSTHGDAMFYRETLGRLSQSTKAGGLTMGNPNVNTPRSTRHLCHCISNRPTVHPAGRKQRQGQARKFFTGAQNSMQAVESSAPRSQVQSHEAAAISTNSSIPKSNKSIGTKLDNGTIARPPRSRVSRKGPGSDTSPNKRSATRQSEIPVALTNLRLLIHTDHRLLASLPQKESAEQRSHSRNASTIAPPLTVLQHLFSSLESSKSLSLLTATDWDILVYWFVHYDDHRSLDQLHRTLVGHTNPDGHCSPRTYLLLTEGRLSHLRQQRGTGLPSTTELTDVVKRTIEWMRSAGIHCDQELPTLWLKTCVQERNWRDGVKAWTDLSTNSSARGVSETTSIFAILSYLNLGKLSDAGALLQSSMERSMTALQRQNFASVADNSLSGEGRSEGDSEVGFIDGKAEYLRRYKEATQEVFALQERNVGVDQQFIDPAGMESIMTEWRNTVYPIMIEIISLGKDDKAGALLASDLAVGLLENSHPLDRTRFRLLTRFIGSTSGSTGAEKFLLKCMEASRFAKPDAQGPLNDRKPSTSPSSPLKKTKKGVSAVALIEIGLQELVKRAAAEGNLDRARRIFDGMARQGIALDVDTAETLLLEFCQQKDFQPALQVLEKSLQDKRVPSITAANVLLQELVRSDRLDESVAVFRDLTEKHGLKPDQTTYRRLLNLTSMHGQLAMSQRVLSTLFALGVKRDGELYRDLMLGYIRSGNFDGAIKIFENMDKDGVKHDIRHINVLLEGAVHHSSSSTIIGILEILSSLSLRPDPETWRILLRGALLNKDKNQARTIFHELSHSVVKGPNDKADGALRASRHQDTFETLVKEYAVRHGSQRALRILKAAKEAGYPRDGKNSSLEVELKQPTTQSVFA</sequence>
<evidence type="ECO:0000313" key="5">
    <source>
        <dbReference type="EMBL" id="GJJ78232.1"/>
    </source>
</evidence>
<keyword evidence="1" id="KW-0677">Repeat</keyword>
<dbReference type="EMBL" id="BQFW01000014">
    <property type="protein sequence ID" value="GJJ78232.1"/>
    <property type="molecule type" value="Genomic_DNA"/>
</dbReference>
<dbReference type="Pfam" id="PF17177">
    <property type="entry name" value="PPR_long"/>
    <property type="match status" value="1"/>
</dbReference>
<proteinExistence type="predicted"/>
<organism evidence="5 6">
    <name type="scientific">Entomortierella parvispora</name>
    <dbReference type="NCBI Taxonomy" id="205924"/>
    <lineage>
        <taxon>Eukaryota</taxon>
        <taxon>Fungi</taxon>
        <taxon>Fungi incertae sedis</taxon>
        <taxon>Mucoromycota</taxon>
        <taxon>Mortierellomycotina</taxon>
        <taxon>Mortierellomycetes</taxon>
        <taxon>Mortierellales</taxon>
        <taxon>Mortierellaceae</taxon>
        <taxon>Entomortierella</taxon>
    </lineage>
</organism>
<feature type="compositionally biased region" description="Polar residues" evidence="3">
    <location>
        <begin position="175"/>
        <end position="188"/>
    </location>
</feature>
<reference evidence="5" key="2">
    <citation type="journal article" date="2022" name="Microbiol. Resour. Announc.">
        <title>Whole-Genome Sequence of Entomortierella parvispora E1425, a Mucoromycotan Fungus Associated with Burkholderiaceae-Related Endosymbiotic Bacteria.</title>
        <authorList>
            <person name="Herlambang A."/>
            <person name="Guo Y."/>
            <person name="Takashima Y."/>
            <person name="Narisawa K."/>
            <person name="Ohta H."/>
            <person name="Nishizawa T."/>
        </authorList>
    </citation>
    <scope>NUCLEOTIDE SEQUENCE</scope>
    <source>
        <strain evidence="5">E1425</strain>
    </source>
</reference>
<protein>
    <recommendedName>
        <fullName evidence="4">PROP1-like PPR domain-containing protein</fullName>
    </recommendedName>
</protein>
<feature type="region of interest" description="Disordered" evidence="3">
    <location>
        <begin position="559"/>
        <end position="581"/>
    </location>
</feature>
<dbReference type="InterPro" id="IPR050667">
    <property type="entry name" value="PPR-containing_protein"/>
</dbReference>
<dbReference type="Gene3D" id="1.25.40.10">
    <property type="entry name" value="Tetratricopeptide repeat domain"/>
    <property type="match status" value="2"/>
</dbReference>
<feature type="repeat" description="PPR" evidence="2">
    <location>
        <begin position="732"/>
        <end position="766"/>
    </location>
</feature>
<feature type="domain" description="PROP1-like PPR" evidence="4">
    <location>
        <begin position="638"/>
        <end position="809"/>
    </location>
</feature>
<dbReference type="PANTHER" id="PTHR47939">
    <property type="entry name" value="MEMBRANE-ASSOCIATED SALT-INDUCIBLE PROTEIN-LIKE"/>
    <property type="match status" value="1"/>
</dbReference>
<dbReference type="PANTHER" id="PTHR47939:SF5">
    <property type="entry name" value="PENTACOTRIPEPTIDE-REPEAT REGION OF PRORP DOMAIN-CONTAINING PROTEIN"/>
    <property type="match status" value="1"/>
</dbReference>
<evidence type="ECO:0000256" key="3">
    <source>
        <dbReference type="SAM" id="MobiDB-lite"/>
    </source>
</evidence>
<name>A0A9P3M1G9_9FUNG</name>
<evidence type="ECO:0000256" key="1">
    <source>
        <dbReference type="ARBA" id="ARBA00022737"/>
    </source>
</evidence>
<feature type="region of interest" description="Disordered" evidence="3">
    <location>
        <begin position="115"/>
        <end position="189"/>
    </location>
</feature>
<dbReference type="OrthoDB" id="185373at2759"/>
<dbReference type="InterPro" id="IPR002885">
    <property type="entry name" value="PPR_rpt"/>
</dbReference>
<dbReference type="Proteomes" id="UP000827284">
    <property type="component" value="Unassembled WGS sequence"/>
</dbReference>
<keyword evidence="6" id="KW-1185">Reference proteome</keyword>
<dbReference type="AlphaFoldDB" id="A0A9P3M1G9"/>